<feature type="chain" id="PRO_5012815407" description="Amino acid permease/ SLC12A domain-containing protein" evidence="2">
    <location>
        <begin position="19"/>
        <end position="71"/>
    </location>
</feature>
<evidence type="ECO:0000256" key="1">
    <source>
        <dbReference type="SAM" id="Phobius"/>
    </source>
</evidence>
<keyword evidence="1" id="KW-0472">Membrane</keyword>
<dbReference type="GeneID" id="34461569"/>
<protein>
    <recommendedName>
        <fullName evidence="5">Amino acid permease/ SLC12A domain-containing protein</fullName>
    </recommendedName>
</protein>
<keyword evidence="1" id="KW-1133">Transmembrane helix</keyword>
<name>A0A1L9VYS3_ASPGL</name>
<proteinExistence type="predicted"/>
<dbReference type="OrthoDB" id="6499973at2759"/>
<dbReference type="AlphaFoldDB" id="A0A1L9VYS3"/>
<keyword evidence="1" id="KW-0812">Transmembrane</keyword>
<dbReference type="RefSeq" id="XP_022405717.1">
    <property type="nucleotide sequence ID" value="XM_022545308.1"/>
</dbReference>
<accession>A0A1L9VYS3</accession>
<gene>
    <name evidence="3" type="ORF">ASPGLDRAFT_40976</name>
</gene>
<dbReference type="Proteomes" id="UP000184300">
    <property type="component" value="Unassembled WGS sequence"/>
</dbReference>
<dbReference type="VEuPathDB" id="FungiDB:ASPGLDRAFT_40976"/>
<dbReference type="EMBL" id="KV878888">
    <property type="protein sequence ID" value="OJJ89055.1"/>
    <property type="molecule type" value="Genomic_DNA"/>
</dbReference>
<sequence length="71" mass="8025">MVMSLGSFLLMFGSFSFQASVGTIQDYISTHQLSDYSVRDVGWITAVLVFLTLFLGFNPYHCLIVMDRACY</sequence>
<evidence type="ECO:0000313" key="4">
    <source>
        <dbReference type="Proteomes" id="UP000184300"/>
    </source>
</evidence>
<organism evidence="3 4">
    <name type="scientific">Aspergillus glaucus CBS 516.65</name>
    <dbReference type="NCBI Taxonomy" id="1160497"/>
    <lineage>
        <taxon>Eukaryota</taxon>
        <taxon>Fungi</taxon>
        <taxon>Dikarya</taxon>
        <taxon>Ascomycota</taxon>
        <taxon>Pezizomycotina</taxon>
        <taxon>Eurotiomycetes</taxon>
        <taxon>Eurotiomycetidae</taxon>
        <taxon>Eurotiales</taxon>
        <taxon>Aspergillaceae</taxon>
        <taxon>Aspergillus</taxon>
        <taxon>Aspergillus subgen. Aspergillus</taxon>
    </lineage>
</organism>
<feature type="signal peptide" evidence="2">
    <location>
        <begin position="1"/>
        <end position="18"/>
    </location>
</feature>
<keyword evidence="4" id="KW-1185">Reference proteome</keyword>
<evidence type="ECO:0000256" key="2">
    <source>
        <dbReference type="SAM" id="SignalP"/>
    </source>
</evidence>
<evidence type="ECO:0000313" key="3">
    <source>
        <dbReference type="EMBL" id="OJJ89055.1"/>
    </source>
</evidence>
<feature type="transmembrane region" description="Helical" evidence="1">
    <location>
        <begin position="43"/>
        <end position="66"/>
    </location>
</feature>
<keyword evidence="2" id="KW-0732">Signal</keyword>
<evidence type="ECO:0008006" key="5">
    <source>
        <dbReference type="Google" id="ProtNLM"/>
    </source>
</evidence>
<reference evidence="4" key="1">
    <citation type="journal article" date="2017" name="Genome Biol.">
        <title>Comparative genomics reveals high biological diversity and specific adaptations in the industrially and medically important fungal genus Aspergillus.</title>
        <authorList>
            <person name="de Vries R.P."/>
            <person name="Riley R."/>
            <person name="Wiebenga A."/>
            <person name="Aguilar-Osorio G."/>
            <person name="Amillis S."/>
            <person name="Uchima C.A."/>
            <person name="Anderluh G."/>
            <person name="Asadollahi M."/>
            <person name="Askin M."/>
            <person name="Barry K."/>
            <person name="Battaglia E."/>
            <person name="Bayram O."/>
            <person name="Benocci T."/>
            <person name="Braus-Stromeyer S.A."/>
            <person name="Caldana C."/>
            <person name="Canovas D."/>
            <person name="Cerqueira G.C."/>
            <person name="Chen F."/>
            <person name="Chen W."/>
            <person name="Choi C."/>
            <person name="Clum A."/>
            <person name="Dos Santos R.A."/>
            <person name="Damasio A.R."/>
            <person name="Diallinas G."/>
            <person name="Emri T."/>
            <person name="Fekete E."/>
            <person name="Flipphi M."/>
            <person name="Freyberg S."/>
            <person name="Gallo A."/>
            <person name="Gournas C."/>
            <person name="Habgood R."/>
            <person name="Hainaut M."/>
            <person name="Harispe M.L."/>
            <person name="Henrissat B."/>
            <person name="Hilden K.S."/>
            <person name="Hope R."/>
            <person name="Hossain A."/>
            <person name="Karabika E."/>
            <person name="Karaffa L."/>
            <person name="Karanyi Z."/>
            <person name="Krasevec N."/>
            <person name="Kuo A."/>
            <person name="Kusch H."/>
            <person name="LaButti K."/>
            <person name="Lagendijk E.L."/>
            <person name="Lapidus A."/>
            <person name="Levasseur A."/>
            <person name="Lindquist E."/>
            <person name="Lipzen A."/>
            <person name="Logrieco A.F."/>
            <person name="MacCabe A."/>
            <person name="Maekelae M.R."/>
            <person name="Malavazi I."/>
            <person name="Melin P."/>
            <person name="Meyer V."/>
            <person name="Mielnichuk N."/>
            <person name="Miskei M."/>
            <person name="Molnar A.P."/>
            <person name="Mule G."/>
            <person name="Ngan C.Y."/>
            <person name="Orejas M."/>
            <person name="Orosz E."/>
            <person name="Ouedraogo J.P."/>
            <person name="Overkamp K.M."/>
            <person name="Park H.-S."/>
            <person name="Perrone G."/>
            <person name="Piumi F."/>
            <person name="Punt P.J."/>
            <person name="Ram A.F."/>
            <person name="Ramon A."/>
            <person name="Rauscher S."/>
            <person name="Record E."/>
            <person name="Riano-Pachon D.M."/>
            <person name="Robert V."/>
            <person name="Roehrig J."/>
            <person name="Ruller R."/>
            <person name="Salamov A."/>
            <person name="Salih N.S."/>
            <person name="Samson R.A."/>
            <person name="Sandor E."/>
            <person name="Sanguinetti M."/>
            <person name="Schuetze T."/>
            <person name="Sepcic K."/>
            <person name="Shelest E."/>
            <person name="Sherlock G."/>
            <person name="Sophianopoulou V."/>
            <person name="Squina F.M."/>
            <person name="Sun H."/>
            <person name="Susca A."/>
            <person name="Todd R.B."/>
            <person name="Tsang A."/>
            <person name="Unkles S.E."/>
            <person name="van de Wiele N."/>
            <person name="van Rossen-Uffink D."/>
            <person name="Oliveira J.V."/>
            <person name="Vesth T.C."/>
            <person name="Visser J."/>
            <person name="Yu J.-H."/>
            <person name="Zhou M."/>
            <person name="Andersen M.R."/>
            <person name="Archer D.B."/>
            <person name="Baker S.E."/>
            <person name="Benoit I."/>
            <person name="Brakhage A.A."/>
            <person name="Braus G.H."/>
            <person name="Fischer R."/>
            <person name="Frisvad J.C."/>
            <person name="Goldman G.H."/>
            <person name="Houbraken J."/>
            <person name="Oakley B."/>
            <person name="Pocsi I."/>
            <person name="Scazzocchio C."/>
            <person name="Seiboth B."/>
            <person name="vanKuyk P.A."/>
            <person name="Wortman J."/>
            <person name="Dyer P.S."/>
            <person name="Grigoriev I.V."/>
        </authorList>
    </citation>
    <scope>NUCLEOTIDE SEQUENCE [LARGE SCALE GENOMIC DNA]</scope>
    <source>
        <strain evidence="4">CBS 516.65</strain>
    </source>
</reference>